<accession>A0ABS5A9C0</accession>
<organism evidence="3 4">
    <name type="scientific">Crossiella equi</name>
    <dbReference type="NCBI Taxonomy" id="130796"/>
    <lineage>
        <taxon>Bacteria</taxon>
        <taxon>Bacillati</taxon>
        <taxon>Actinomycetota</taxon>
        <taxon>Actinomycetes</taxon>
        <taxon>Pseudonocardiales</taxon>
        <taxon>Pseudonocardiaceae</taxon>
        <taxon>Crossiella</taxon>
    </lineage>
</organism>
<reference evidence="3 4" key="1">
    <citation type="submission" date="2021-03" db="EMBL/GenBank/DDBJ databases">
        <title>Sequencing the genomes of 1000 actinobacteria strains.</title>
        <authorList>
            <person name="Klenk H.-P."/>
        </authorList>
    </citation>
    <scope>NUCLEOTIDE SEQUENCE [LARGE SCALE GENOMIC DNA]</scope>
    <source>
        <strain evidence="3 4">DSM 44580</strain>
    </source>
</reference>
<evidence type="ECO:0000313" key="4">
    <source>
        <dbReference type="Proteomes" id="UP001519363"/>
    </source>
</evidence>
<evidence type="ECO:0000256" key="2">
    <source>
        <dbReference type="ARBA" id="ARBA00023235"/>
    </source>
</evidence>
<gene>
    <name evidence="3" type="ORF">JOF53_001774</name>
</gene>
<evidence type="ECO:0000256" key="1">
    <source>
        <dbReference type="ARBA" id="ARBA00007673"/>
    </source>
</evidence>
<sequence length="323" mass="33061">MTGAGVPCLLMRGGTSKGAYFLAEDLPADPAERDDLLLRVMGSPDPRQIDGIGGGHPLTSKVAVVSRSGDPDADVDYLFLQVGVGEATVSDRQNCGNLLAGVAPFARSRGLAGPGPVRVRMVNTGALATARCAGTEVALDFQGTEGSSCGALLPTGNRQDTVDGVAVTLVDNGMPVVVVAAADLGATGYESPEELAADAELLARVRSLRIRAGGLMGLGDVTGTTVPKTTLIAPPRADGLLCTRTFIPERPHTAIGVFGAITVATAAQLPGTVARGLAGLGGRIEHPSGHLDVHVELDGEHVRRAGVVRTARALFDGLVFPRP</sequence>
<keyword evidence="4" id="KW-1185">Reference proteome</keyword>
<dbReference type="EC" id="5.3.2.8" evidence="3"/>
<dbReference type="RefSeq" id="WP_249044645.1">
    <property type="nucleotide sequence ID" value="NZ_JAGIOO010000001.1"/>
</dbReference>
<dbReference type="PANTHER" id="PTHR43709:SF3">
    <property type="entry name" value="ISOMERASE YBHH-RELATED"/>
    <property type="match status" value="1"/>
</dbReference>
<dbReference type="GO" id="GO:0016853">
    <property type="term" value="F:isomerase activity"/>
    <property type="evidence" value="ECO:0007669"/>
    <property type="project" value="UniProtKB-KW"/>
</dbReference>
<comment type="caution">
    <text evidence="3">The sequence shown here is derived from an EMBL/GenBank/DDBJ whole genome shotgun (WGS) entry which is preliminary data.</text>
</comment>
<proteinExistence type="inferred from homology"/>
<comment type="similarity">
    <text evidence="1">Belongs to the PrpF family.</text>
</comment>
<dbReference type="SUPFAM" id="SSF54506">
    <property type="entry name" value="Diaminopimelate epimerase-like"/>
    <property type="match status" value="2"/>
</dbReference>
<name>A0ABS5A9C0_9PSEU</name>
<dbReference type="PANTHER" id="PTHR43709">
    <property type="entry name" value="ACONITATE ISOMERASE-RELATED"/>
    <property type="match status" value="1"/>
</dbReference>
<dbReference type="Proteomes" id="UP001519363">
    <property type="component" value="Unassembled WGS sequence"/>
</dbReference>
<dbReference type="InterPro" id="IPR007400">
    <property type="entry name" value="PrpF-like"/>
</dbReference>
<evidence type="ECO:0000313" key="3">
    <source>
        <dbReference type="EMBL" id="MBP2472902.1"/>
    </source>
</evidence>
<dbReference type="EMBL" id="JAGIOO010000001">
    <property type="protein sequence ID" value="MBP2472902.1"/>
    <property type="molecule type" value="Genomic_DNA"/>
</dbReference>
<dbReference type="Gene3D" id="3.10.310.10">
    <property type="entry name" value="Diaminopimelate Epimerase, Chain A, domain 1"/>
    <property type="match status" value="2"/>
</dbReference>
<keyword evidence="2 3" id="KW-0413">Isomerase</keyword>
<protein>
    <submittedName>
        <fullName evidence="3">4-oxalomesaconate tautomerase</fullName>
        <ecNumber evidence="3">5.3.2.8</ecNumber>
    </submittedName>
</protein>
<dbReference type="Pfam" id="PF04303">
    <property type="entry name" value="PrpF"/>
    <property type="match status" value="1"/>
</dbReference>